<dbReference type="PATRIC" id="fig|389348.3.peg.2768"/>
<dbReference type="CDD" id="cd13836">
    <property type="entry name" value="IHF_B"/>
    <property type="match status" value="1"/>
</dbReference>
<evidence type="ECO:0000313" key="5">
    <source>
        <dbReference type="EMBL" id="CUI18065.1"/>
    </source>
</evidence>
<dbReference type="Gene3D" id="4.10.520.10">
    <property type="entry name" value="IHF-like DNA-binding proteins"/>
    <property type="match status" value="1"/>
</dbReference>
<dbReference type="PANTHER" id="PTHR33175:SF2">
    <property type="entry name" value="INTEGRATION HOST FACTOR SUBUNIT ALPHA"/>
    <property type="match status" value="1"/>
</dbReference>
<proteinExistence type="inferred from homology"/>
<dbReference type="GO" id="GO:0005829">
    <property type="term" value="C:cytosol"/>
    <property type="evidence" value="ECO:0007669"/>
    <property type="project" value="TreeGrafter"/>
</dbReference>
<evidence type="ECO:0000256" key="4">
    <source>
        <dbReference type="SAM" id="MobiDB-lite"/>
    </source>
</evidence>
<dbReference type="SMART" id="SM00411">
    <property type="entry name" value="BHL"/>
    <property type="match status" value="1"/>
</dbReference>
<protein>
    <submittedName>
        <fullName evidence="5">Integration host factor subunit alpha</fullName>
    </submittedName>
</protein>
<dbReference type="PANTHER" id="PTHR33175">
    <property type="entry name" value="DNA-BINDING PROTEIN HU"/>
    <property type="match status" value="1"/>
</dbReference>
<keyword evidence="6" id="KW-1185">Reference proteome</keyword>
<feature type="compositionally biased region" description="Polar residues" evidence="4">
    <location>
        <begin position="103"/>
        <end position="116"/>
    </location>
</feature>
<comment type="similarity">
    <text evidence="1 3">Belongs to the bacterial histone-like protein family.</text>
</comment>
<name>A0A0U5EV65_9BACT</name>
<sequence>MSKKESRKPMTTTKKDLITHISSNNHIHPSDVQLIIQAFLDKILETLRKGQRLEFRDFGVFEVVRRKQKIGRNPKQSDTPIVIPAHFAVKFSAGKEMKKRLEPQQNSKDPNSSHQA</sequence>
<dbReference type="KEGG" id="pnl:PNK_p0011"/>
<dbReference type="InParanoid" id="A0A0U5EV65"/>
<geneLocation type="plasmid" evidence="6">
    <name>pPNK</name>
</geneLocation>
<feature type="region of interest" description="Disordered" evidence="4">
    <location>
        <begin position="94"/>
        <end position="116"/>
    </location>
</feature>
<dbReference type="AlphaFoldDB" id="A0A0U5EV65"/>
<dbReference type="GO" id="GO:0003677">
    <property type="term" value="F:DNA binding"/>
    <property type="evidence" value="ECO:0007669"/>
    <property type="project" value="UniProtKB-KW"/>
</dbReference>
<dbReference type="GO" id="GO:0030527">
    <property type="term" value="F:structural constituent of chromatin"/>
    <property type="evidence" value="ECO:0007669"/>
    <property type="project" value="InterPro"/>
</dbReference>
<accession>A0A0U5EV65</accession>
<evidence type="ECO:0000256" key="1">
    <source>
        <dbReference type="ARBA" id="ARBA00010529"/>
    </source>
</evidence>
<dbReference type="Pfam" id="PF00216">
    <property type="entry name" value="Bac_DNA_binding"/>
    <property type="match status" value="1"/>
</dbReference>
<dbReference type="EMBL" id="LN879503">
    <property type="protein sequence ID" value="CUI18065.1"/>
    <property type="molecule type" value="Genomic_DNA"/>
</dbReference>
<dbReference type="InterPro" id="IPR010992">
    <property type="entry name" value="IHF-like_DNA-bd_dom_sf"/>
</dbReference>
<reference evidence="6" key="1">
    <citation type="submission" date="2015-09" db="EMBL/GenBank/DDBJ databases">
        <authorList>
            <person name="Bertelli C."/>
        </authorList>
    </citation>
    <scope>NUCLEOTIDE SEQUENCE [LARGE SCALE GENOMIC DNA]</scope>
    <source>
        <strain evidence="6">KNic</strain>
        <plasmid evidence="6">pPNK</plasmid>
    </source>
</reference>
<gene>
    <name evidence="5" type="primary">ihfA</name>
    <name evidence="5" type="ORF">PNK_p0011</name>
</gene>
<dbReference type="InterPro" id="IPR000119">
    <property type="entry name" value="Hist_DNA-bd"/>
</dbReference>
<dbReference type="Proteomes" id="UP000069902">
    <property type="component" value="Plasmid pPNK"/>
</dbReference>
<evidence type="ECO:0000313" key="6">
    <source>
        <dbReference type="Proteomes" id="UP000069902"/>
    </source>
</evidence>
<dbReference type="FunCoup" id="A0A0U5EV65">
    <property type="interactions" value="389"/>
</dbReference>
<evidence type="ECO:0000256" key="2">
    <source>
        <dbReference type="ARBA" id="ARBA00023125"/>
    </source>
</evidence>
<evidence type="ECO:0000256" key="3">
    <source>
        <dbReference type="RuleBase" id="RU003939"/>
    </source>
</evidence>
<keyword evidence="2" id="KW-0238">DNA-binding</keyword>
<dbReference type="SUPFAM" id="SSF47729">
    <property type="entry name" value="IHF-like DNA-binding proteins"/>
    <property type="match status" value="1"/>
</dbReference>
<organism evidence="5 6">
    <name type="scientific">Candidatus Protochlamydia naegleriophila</name>
    <dbReference type="NCBI Taxonomy" id="389348"/>
    <lineage>
        <taxon>Bacteria</taxon>
        <taxon>Pseudomonadati</taxon>
        <taxon>Chlamydiota</taxon>
        <taxon>Chlamydiia</taxon>
        <taxon>Parachlamydiales</taxon>
        <taxon>Parachlamydiaceae</taxon>
        <taxon>Candidatus Protochlamydia</taxon>
    </lineage>
</organism>